<sequence length="331" mass="38595">KRAIGVDYTILYGPIIFANTDRYEAKYDDPRANPHSSQYDPKFDPYVPMPAYHRFPQPVYRNYDDPRYQQQQQQQQQQHQQYQPQQPQQRQPPPYDNRDFNSPYYSQSSPRPEDPNMPRAGLATNYNTRITDLLTSIRDPVVKDHSLRRSMEVHKGYLVMMRVAPRSLAEVINAVQSNVSSIAAFEGYCLGFAEPCLDNTREIHMSSQRYHQEKNNGKVKVLKSSYAVTQDPWWEPRDSRRSPRFATVAFWFKDAVSANKCFESVGRFRQPDFPDCNRPQIVAVPLTYGKDMETPFDPEPQHEQMLANLSRYSEPVMVGFTLQKIRGTNRV</sequence>
<gene>
    <name evidence="2" type="ORF">MAR_027795</name>
</gene>
<dbReference type="Proteomes" id="UP001164746">
    <property type="component" value="Chromosome 8"/>
</dbReference>
<evidence type="ECO:0000313" key="3">
    <source>
        <dbReference type="Proteomes" id="UP001164746"/>
    </source>
</evidence>
<feature type="region of interest" description="Disordered" evidence="1">
    <location>
        <begin position="28"/>
        <end position="122"/>
    </location>
</feature>
<protein>
    <submittedName>
        <fullName evidence="2">Uncharacterized protein</fullName>
    </submittedName>
</protein>
<name>A0ABY7EWF8_MYAAR</name>
<proteinExistence type="predicted"/>
<accession>A0ABY7EWF8</accession>
<feature type="compositionally biased region" description="Low complexity" evidence="1">
    <location>
        <begin position="68"/>
        <end position="89"/>
    </location>
</feature>
<dbReference type="SUPFAM" id="SSF81995">
    <property type="entry name" value="beta-sandwich domain of Sec23/24"/>
    <property type="match status" value="1"/>
</dbReference>
<reference evidence="2" key="1">
    <citation type="submission" date="2022-11" db="EMBL/GenBank/DDBJ databases">
        <title>Centuries of genome instability and evolution in soft-shell clam transmissible cancer (bioRxiv).</title>
        <authorList>
            <person name="Hart S.F.M."/>
            <person name="Yonemitsu M.A."/>
            <person name="Giersch R.M."/>
            <person name="Beal B.F."/>
            <person name="Arriagada G."/>
            <person name="Davis B.W."/>
            <person name="Ostrander E.A."/>
            <person name="Goff S.P."/>
            <person name="Metzger M.J."/>
        </authorList>
    </citation>
    <scope>NUCLEOTIDE SEQUENCE</scope>
    <source>
        <strain evidence="2">MELC-2E11</strain>
        <tissue evidence="2">Siphon/mantle</tissue>
    </source>
</reference>
<feature type="non-terminal residue" evidence="2">
    <location>
        <position position="1"/>
    </location>
</feature>
<evidence type="ECO:0000313" key="2">
    <source>
        <dbReference type="EMBL" id="WAR13615.1"/>
    </source>
</evidence>
<evidence type="ECO:0000256" key="1">
    <source>
        <dbReference type="SAM" id="MobiDB-lite"/>
    </source>
</evidence>
<organism evidence="2 3">
    <name type="scientific">Mya arenaria</name>
    <name type="common">Soft-shell clam</name>
    <dbReference type="NCBI Taxonomy" id="6604"/>
    <lineage>
        <taxon>Eukaryota</taxon>
        <taxon>Metazoa</taxon>
        <taxon>Spiralia</taxon>
        <taxon>Lophotrochozoa</taxon>
        <taxon>Mollusca</taxon>
        <taxon>Bivalvia</taxon>
        <taxon>Autobranchia</taxon>
        <taxon>Heteroconchia</taxon>
        <taxon>Euheterodonta</taxon>
        <taxon>Imparidentia</taxon>
        <taxon>Neoheterodontei</taxon>
        <taxon>Myida</taxon>
        <taxon>Myoidea</taxon>
        <taxon>Myidae</taxon>
        <taxon>Mya</taxon>
    </lineage>
</organism>
<keyword evidence="3" id="KW-1185">Reference proteome</keyword>
<dbReference type="EMBL" id="CP111019">
    <property type="protein sequence ID" value="WAR13615.1"/>
    <property type="molecule type" value="Genomic_DNA"/>
</dbReference>